<dbReference type="EMBL" id="CAKOGL010000009">
    <property type="protein sequence ID" value="CAH2090225.1"/>
    <property type="molecule type" value="Genomic_DNA"/>
</dbReference>
<dbReference type="InterPro" id="IPR011545">
    <property type="entry name" value="DEAD/DEAH_box_helicase_dom"/>
</dbReference>
<comment type="similarity">
    <text evidence="1">Belongs to the DEAD box helicase family. DEAH subfamily.</text>
</comment>
<evidence type="ECO:0000256" key="10">
    <source>
        <dbReference type="ARBA" id="ARBA00023054"/>
    </source>
</evidence>
<feature type="zinc finger region" description="C3H1-type" evidence="12">
    <location>
        <begin position="235"/>
        <end position="262"/>
    </location>
</feature>
<keyword evidence="3 12" id="KW-0479">Metal-binding</keyword>
<dbReference type="Pfam" id="PF05773">
    <property type="entry name" value="RWD"/>
    <property type="match status" value="1"/>
</dbReference>
<keyword evidence="8 12" id="KW-0862">Zinc</keyword>
<evidence type="ECO:0000256" key="5">
    <source>
        <dbReference type="ARBA" id="ARBA00022771"/>
    </source>
</evidence>
<dbReference type="InterPro" id="IPR048333">
    <property type="entry name" value="HA2_WH"/>
</dbReference>
<dbReference type="GO" id="GO:0005524">
    <property type="term" value="F:ATP binding"/>
    <property type="evidence" value="ECO:0007669"/>
    <property type="project" value="UniProtKB-KW"/>
</dbReference>
<dbReference type="SUPFAM" id="SSF90229">
    <property type="entry name" value="CCCH zinc finger"/>
    <property type="match status" value="1"/>
</dbReference>
<dbReference type="InterPro" id="IPR036855">
    <property type="entry name" value="Znf_CCCH_sf"/>
</dbReference>
<evidence type="ECO:0000256" key="2">
    <source>
        <dbReference type="ARBA" id="ARBA00012552"/>
    </source>
</evidence>
<dbReference type="PANTHER" id="PTHR18934">
    <property type="entry name" value="ATP-DEPENDENT RNA HELICASE"/>
    <property type="match status" value="1"/>
</dbReference>
<evidence type="ECO:0000259" key="14">
    <source>
        <dbReference type="PROSITE" id="PS51192"/>
    </source>
</evidence>
<proteinExistence type="inferred from homology"/>
<dbReference type="SUPFAM" id="SSF52540">
    <property type="entry name" value="P-loop containing nucleoside triphosphate hydrolases"/>
    <property type="match status" value="1"/>
</dbReference>
<protein>
    <recommendedName>
        <fullName evidence="2">RNA helicase</fullName>
        <ecNumber evidence="2">3.6.4.13</ecNumber>
    </recommendedName>
</protein>
<keyword evidence="4" id="KW-0547">Nucleotide-binding</keyword>
<dbReference type="InterPro" id="IPR027417">
    <property type="entry name" value="P-loop_NTPase"/>
</dbReference>
<keyword evidence="9" id="KW-0067">ATP-binding</keyword>
<evidence type="ECO:0000256" key="8">
    <source>
        <dbReference type="ARBA" id="ARBA00022833"/>
    </source>
</evidence>
<evidence type="ECO:0000256" key="12">
    <source>
        <dbReference type="PROSITE-ProRule" id="PRU00723"/>
    </source>
</evidence>
<dbReference type="Pfam" id="PF21010">
    <property type="entry name" value="HA2_C"/>
    <property type="match status" value="1"/>
</dbReference>
<dbReference type="InterPro" id="IPR001650">
    <property type="entry name" value="Helicase_C-like"/>
</dbReference>
<sequence length="1268" mass="144591">MDCNSRQLAEDYFLRVPADARIRKSKEEVEDDPHPTLKVEMQTIRINPDSQKLILDTLRYIHGSDFKLGSASLYKDKGSNLSNRYWMERGNLVVQGGCDYSLNPKPDMKTSEARLREFALAKLENYSFHKAHCSEALEYAAESVEKALEILFHKYFNVNEQDKPENIPSQSELLEMRMDEKAVLESIYESNFKVKDNNVWSVKLNMDYLTKVYENSNPEIVKRKVNTNNNLNFKTKKKELCKLFLRGSCRFGAKCKFLHENPVQNNKSSEIENNDSPKVSYELEIRFPDDTLYPYQPPLLFFKLGHKTDLIPGLTCLRITGRLYEEAKILAQDGIPSVYSLVELLSNEDDIVNYIKFDTRNFPEPSDALFPQLIENSVGKEKELPSHYKKGDSKDNRSNINMEEVLKENSEIAKRWLEKRENNRYNRMMSDRRKLPAWQKRQEILDAMKKSQVIVISGETGCGKSTQVPQYILDDWLSSYNKDGREHVEIVCTQPRRISAIGVADRVSEERVEKTGQVVGYQIRLESKISSKTRLTFCTTGILLRRLEYDPQLKSVTHIIVDEVHERSEESDFLLLILRDLIKVRKDLTVVLMSATLNAELFSNYFSNVPVLEIPGRTFPVEQLFVDDIMDLTNYVLEENGTYARKVKKGDRDKKGDFETELETCDVRSEATEPPKTSIRDENLSISQMVARYPNCSKTACKNLYLMDTEKINLDLIEHVLTYIVEGDHKWPREGAILIFLPGIGEIMSLYDQLVESHTFSPKTGKYILVPLHSTLSSEEQSLVFKKPRPGVRKIVLSTNIAETSVTIDDCVFVVDCGRMKEKRFDSNRNMESLDLVWVSRANAKQRKGRAGRVMPGVCIHLFTSHRYQYHLAEQPVPEIHRVPLEQLILKLKILPLFQSMSVHDVLGKTIEPPLRSNVEGALARLQDVGALDRARALTALGRHLAALPVDVRIGKLMLFGAIFCCVDSALTMAAFLSHKSPFLSPFGKKSEADAKRREFSCANSDQLTTLRAYRKWQEMLKSSAHAALVFANDHFLSHKTLSMLADIKHQLLGLLASIGFVPDMPALRKKMRKDSVAALTGEELNSNGNNDKLLSAILCAALYPNVVKVLTPEKSYHMQIGGAIPRQPTPDELKFKTKSDGYVALHPSSVNSTVGYYASPYLVYQEKVKTSRVFIRECSMVPQLPLVLFSGCTLAVELHNGTFIVSLEDGWIMFQVEKHEVAEMLKTIRVELINLLEEKINDPSLNLLHYEKGNRIIKTIVQIITKD</sequence>
<evidence type="ECO:0000259" key="15">
    <source>
        <dbReference type="PROSITE" id="PS51194"/>
    </source>
</evidence>
<dbReference type="InterPro" id="IPR011709">
    <property type="entry name" value="DEAD-box_helicase_OB_fold"/>
</dbReference>
<comment type="catalytic activity">
    <reaction evidence="11">
        <text>ATP + H2O = ADP + phosphate + H(+)</text>
        <dbReference type="Rhea" id="RHEA:13065"/>
        <dbReference type="ChEBI" id="CHEBI:15377"/>
        <dbReference type="ChEBI" id="CHEBI:15378"/>
        <dbReference type="ChEBI" id="CHEBI:30616"/>
        <dbReference type="ChEBI" id="CHEBI:43474"/>
        <dbReference type="ChEBI" id="CHEBI:456216"/>
        <dbReference type="EC" id="3.6.4.13"/>
    </reaction>
</comment>
<evidence type="ECO:0000313" key="17">
    <source>
        <dbReference type="Proteomes" id="UP001153954"/>
    </source>
</evidence>
<dbReference type="GO" id="GO:0003723">
    <property type="term" value="F:RNA binding"/>
    <property type="evidence" value="ECO:0007669"/>
    <property type="project" value="TreeGrafter"/>
</dbReference>
<dbReference type="InterPro" id="IPR014001">
    <property type="entry name" value="Helicase_ATP-bd"/>
</dbReference>
<dbReference type="GO" id="GO:0008270">
    <property type="term" value="F:zinc ion binding"/>
    <property type="evidence" value="ECO:0007669"/>
    <property type="project" value="UniProtKB-KW"/>
</dbReference>
<evidence type="ECO:0000256" key="9">
    <source>
        <dbReference type="ARBA" id="ARBA00022840"/>
    </source>
</evidence>
<dbReference type="FunFam" id="3.40.50.300:FF:000325">
    <property type="entry name" value="ATP-dependent RNA helicase DHX29"/>
    <property type="match status" value="1"/>
</dbReference>
<dbReference type="SMART" id="SM00487">
    <property type="entry name" value="DEXDc"/>
    <property type="match status" value="1"/>
</dbReference>
<evidence type="ECO:0000256" key="6">
    <source>
        <dbReference type="ARBA" id="ARBA00022801"/>
    </source>
</evidence>
<evidence type="ECO:0000256" key="7">
    <source>
        <dbReference type="ARBA" id="ARBA00022806"/>
    </source>
</evidence>
<feature type="domain" description="C3H1-type" evidence="13">
    <location>
        <begin position="235"/>
        <end position="262"/>
    </location>
</feature>
<dbReference type="CDD" id="cd23825">
    <property type="entry name" value="RWD_DHX57"/>
    <property type="match status" value="1"/>
</dbReference>
<dbReference type="Gene3D" id="4.10.1000.10">
    <property type="entry name" value="Zinc finger, CCCH-type"/>
    <property type="match status" value="1"/>
</dbReference>
<evidence type="ECO:0000256" key="11">
    <source>
        <dbReference type="ARBA" id="ARBA00047984"/>
    </source>
</evidence>
<gene>
    <name evidence="16" type="ORF">EEDITHA_LOCUS6205</name>
</gene>
<keyword evidence="6" id="KW-0378">Hydrolase</keyword>
<keyword evidence="7" id="KW-0347">Helicase</keyword>
<dbReference type="FunFam" id="3.40.50.300:FF:001214">
    <property type="entry name" value="DExH-box ATP-dependent RNA helicase"/>
    <property type="match status" value="1"/>
</dbReference>
<dbReference type="SMART" id="SM00847">
    <property type="entry name" value="HA2"/>
    <property type="match status" value="1"/>
</dbReference>
<dbReference type="Pfam" id="PF04408">
    <property type="entry name" value="WHD_HA2"/>
    <property type="match status" value="1"/>
</dbReference>
<dbReference type="AlphaFoldDB" id="A0AAU9TXD1"/>
<dbReference type="Pfam" id="PF00271">
    <property type="entry name" value="Helicase_C"/>
    <property type="match status" value="1"/>
</dbReference>
<dbReference type="InterPro" id="IPR007502">
    <property type="entry name" value="Helicase-assoc_dom"/>
</dbReference>
<evidence type="ECO:0000259" key="13">
    <source>
        <dbReference type="PROSITE" id="PS50103"/>
    </source>
</evidence>
<dbReference type="FunFam" id="1.20.120.1080:FF:000002">
    <property type="entry name" value="Putative ATP-dependent RNA helicase DHX36"/>
    <property type="match status" value="1"/>
</dbReference>
<keyword evidence="5 12" id="KW-0863">Zinc-finger</keyword>
<dbReference type="Pfam" id="PF00270">
    <property type="entry name" value="DEAD"/>
    <property type="match status" value="1"/>
</dbReference>
<dbReference type="CDD" id="cd18791">
    <property type="entry name" value="SF2_C_RHA"/>
    <property type="match status" value="1"/>
</dbReference>
<feature type="domain" description="Helicase C-terminal" evidence="15">
    <location>
        <begin position="716"/>
        <end position="896"/>
    </location>
</feature>
<keyword evidence="17" id="KW-1185">Reference proteome</keyword>
<dbReference type="Pfam" id="PF00642">
    <property type="entry name" value="zf-CCCH"/>
    <property type="match status" value="1"/>
</dbReference>
<dbReference type="PROSITE" id="PS50103">
    <property type="entry name" value="ZF_C3H1"/>
    <property type="match status" value="1"/>
</dbReference>
<dbReference type="GO" id="GO:0016787">
    <property type="term" value="F:hydrolase activity"/>
    <property type="evidence" value="ECO:0007669"/>
    <property type="project" value="UniProtKB-KW"/>
</dbReference>
<reference evidence="16" key="1">
    <citation type="submission" date="2022-03" db="EMBL/GenBank/DDBJ databases">
        <authorList>
            <person name="Tunstrom K."/>
        </authorList>
    </citation>
    <scope>NUCLEOTIDE SEQUENCE</scope>
</reference>
<keyword evidence="10" id="KW-0175">Coiled coil</keyword>
<dbReference type="Pfam" id="PF07717">
    <property type="entry name" value="OB_NTP_bind"/>
    <property type="match status" value="1"/>
</dbReference>
<organism evidence="16 17">
    <name type="scientific">Euphydryas editha</name>
    <name type="common">Edith's checkerspot</name>
    <dbReference type="NCBI Taxonomy" id="104508"/>
    <lineage>
        <taxon>Eukaryota</taxon>
        <taxon>Metazoa</taxon>
        <taxon>Ecdysozoa</taxon>
        <taxon>Arthropoda</taxon>
        <taxon>Hexapoda</taxon>
        <taxon>Insecta</taxon>
        <taxon>Pterygota</taxon>
        <taxon>Neoptera</taxon>
        <taxon>Endopterygota</taxon>
        <taxon>Lepidoptera</taxon>
        <taxon>Glossata</taxon>
        <taxon>Ditrysia</taxon>
        <taxon>Papilionoidea</taxon>
        <taxon>Nymphalidae</taxon>
        <taxon>Nymphalinae</taxon>
        <taxon>Euphydryas</taxon>
    </lineage>
</organism>
<dbReference type="SMART" id="SM00356">
    <property type="entry name" value="ZnF_C3H1"/>
    <property type="match status" value="1"/>
</dbReference>
<dbReference type="InterPro" id="IPR059023">
    <property type="entry name" value="RNA_hel_CTD"/>
</dbReference>
<dbReference type="InterPro" id="IPR000571">
    <property type="entry name" value="Znf_CCCH"/>
</dbReference>
<evidence type="ECO:0000256" key="1">
    <source>
        <dbReference type="ARBA" id="ARBA00008792"/>
    </source>
</evidence>
<evidence type="ECO:0000313" key="16">
    <source>
        <dbReference type="EMBL" id="CAH2090225.1"/>
    </source>
</evidence>
<dbReference type="InterPro" id="IPR006575">
    <property type="entry name" value="RWD_dom"/>
</dbReference>
<accession>A0AAU9TXD1</accession>
<evidence type="ECO:0000256" key="4">
    <source>
        <dbReference type="ARBA" id="ARBA00022741"/>
    </source>
</evidence>
<dbReference type="SMART" id="SM00490">
    <property type="entry name" value="HELICc"/>
    <property type="match status" value="1"/>
</dbReference>
<dbReference type="Gene3D" id="1.20.120.1080">
    <property type="match status" value="1"/>
</dbReference>
<dbReference type="PROSITE" id="PS51192">
    <property type="entry name" value="HELICASE_ATP_BIND_1"/>
    <property type="match status" value="1"/>
</dbReference>
<dbReference type="EC" id="3.6.4.13" evidence="2"/>
<name>A0AAU9TXD1_EUPED</name>
<evidence type="ECO:0000256" key="3">
    <source>
        <dbReference type="ARBA" id="ARBA00022723"/>
    </source>
</evidence>
<dbReference type="PANTHER" id="PTHR18934:SF145">
    <property type="entry name" value="ATP-DEPENDENT RNA HELICASE DHX57-RELATED"/>
    <property type="match status" value="1"/>
</dbReference>
<feature type="domain" description="Helicase ATP-binding" evidence="14">
    <location>
        <begin position="445"/>
        <end position="615"/>
    </location>
</feature>
<dbReference type="Gene3D" id="3.40.50.300">
    <property type="entry name" value="P-loop containing nucleotide triphosphate hydrolases"/>
    <property type="match status" value="2"/>
</dbReference>
<dbReference type="GO" id="GO:0003724">
    <property type="term" value="F:RNA helicase activity"/>
    <property type="evidence" value="ECO:0007669"/>
    <property type="project" value="UniProtKB-EC"/>
</dbReference>
<dbReference type="PROSITE" id="PS51194">
    <property type="entry name" value="HELICASE_CTER"/>
    <property type="match status" value="1"/>
</dbReference>
<comment type="caution">
    <text evidence="16">The sequence shown here is derived from an EMBL/GenBank/DDBJ whole genome shotgun (WGS) entry which is preliminary data.</text>
</comment>
<dbReference type="Proteomes" id="UP001153954">
    <property type="component" value="Unassembled WGS sequence"/>
</dbReference>
<dbReference type="Pfam" id="PF26026">
    <property type="entry name" value="RNA_hel_CTD"/>
    <property type="match status" value="1"/>
</dbReference>